<keyword evidence="5" id="KW-0472">Membrane</keyword>
<feature type="domain" description="Spore germination protein N-terminal" evidence="9">
    <location>
        <begin position="24"/>
        <end position="189"/>
    </location>
</feature>
<evidence type="ECO:0000256" key="7">
    <source>
        <dbReference type="ARBA" id="ARBA00023288"/>
    </source>
</evidence>
<name>A0ABS1JFR1_9BACL</name>
<dbReference type="InterPro" id="IPR057336">
    <property type="entry name" value="GerAC_N"/>
</dbReference>
<sequence>MKSRHFLSLTLALSLLTTGCMRTNILEQTGLIVMVGYDEAGDGKIRGTSLLYQVDPHAKEKTQVIASVASSSKGSRDVNNLGMAKKMVSGQLRVALYSDELARKSGMLELADTLSRDANVGRMLYVAVCKGKAMDLMSFRYPETANLGTFLYQDIKQNTHEGIIPSSTLHEFIRDSYEHGRDPVVPIIEKQEKKITISGIALFQDDRMVGETPAHNGFYIKAFRDSSRPSYLEVKMKNAPLRPLFRTTPKKEETTVVFATLNQKGEIKLTDPANLKFQISLHVRAEMLEISEQVDLSKPDTEAKIADALSQQMTQELQQLLTHLQTLKSDPIGLGEIYRSTVRHSNLNRDKWHTMLAKAHLTPKVDVTLVRSGVVE</sequence>
<evidence type="ECO:0000256" key="1">
    <source>
        <dbReference type="ARBA" id="ARBA00004635"/>
    </source>
</evidence>
<dbReference type="Pfam" id="PF05504">
    <property type="entry name" value="Spore_GerAC"/>
    <property type="match status" value="1"/>
</dbReference>
<evidence type="ECO:0000256" key="4">
    <source>
        <dbReference type="ARBA" id="ARBA00022729"/>
    </source>
</evidence>
<comment type="subcellular location">
    <subcellularLocation>
        <location evidence="1">Membrane</location>
        <topology evidence="1">Lipid-anchor</topology>
    </subcellularLocation>
</comment>
<dbReference type="Pfam" id="PF25198">
    <property type="entry name" value="Spore_GerAC_N"/>
    <property type="match status" value="1"/>
</dbReference>
<comment type="caution">
    <text evidence="10">The sequence shown here is derived from an EMBL/GenBank/DDBJ whole genome shotgun (WGS) entry which is preliminary data.</text>
</comment>
<dbReference type="RefSeq" id="WP_201638117.1">
    <property type="nucleotide sequence ID" value="NZ_JAEQNB010000008.1"/>
</dbReference>
<proteinExistence type="inferred from homology"/>
<evidence type="ECO:0000259" key="9">
    <source>
        <dbReference type="Pfam" id="PF25198"/>
    </source>
</evidence>
<protein>
    <submittedName>
        <fullName evidence="10">Ger(X)C family spore germination protein</fullName>
    </submittedName>
</protein>
<dbReference type="InterPro" id="IPR038501">
    <property type="entry name" value="Spore_GerAC_C_sf"/>
</dbReference>
<keyword evidence="4" id="KW-0732">Signal</keyword>
<evidence type="ECO:0000313" key="11">
    <source>
        <dbReference type="Proteomes" id="UP000602284"/>
    </source>
</evidence>
<dbReference type="Gene3D" id="3.30.300.210">
    <property type="entry name" value="Nutrient germinant receptor protein C, domain 3"/>
    <property type="match status" value="1"/>
</dbReference>
<dbReference type="PANTHER" id="PTHR35789">
    <property type="entry name" value="SPORE GERMINATION PROTEIN B3"/>
    <property type="match status" value="1"/>
</dbReference>
<evidence type="ECO:0000259" key="8">
    <source>
        <dbReference type="Pfam" id="PF05504"/>
    </source>
</evidence>
<evidence type="ECO:0000256" key="5">
    <source>
        <dbReference type="ARBA" id="ARBA00023136"/>
    </source>
</evidence>
<dbReference type="PROSITE" id="PS51257">
    <property type="entry name" value="PROKAR_LIPOPROTEIN"/>
    <property type="match status" value="1"/>
</dbReference>
<dbReference type="InterPro" id="IPR046953">
    <property type="entry name" value="Spore_GerAC-like_C"/>
</dbReference>
<dbReference type="Proteomes" id="UP000602284">
    <property type="component" value="Unassembled WGS sequence"/>
</dbReference>
<keyword evidence="11" id="KW-1185">Reference proteome</keyword>
<evidence type="ECO:0000256" key="2">
    <source>
        <dbReference type="ARBA" id="ARBA00007886"/>
    </source>
</evidence>
<dbReference type="NCBIfam" id="TIGR02887">
    <property type="entry name" value="spore_ger_x_C"/>
    <property type="match status" value="1"/>
</dbReference>
<gene>
    <name evidence="10" type="ORF">JJB07_21240</name>
</gene>
<keyword evidence="6" id="KW-0564">Palmitate</keyword>
<dbReference type="EMBL" id="JAEQNB010000008">
    <property type="protein sequence ID" value="MBL0389123.1"/>
    <property type="molecule type" value="Genomic_DNA"/>
</dbReference>
<organism evidence="10 11">
    <name type="scientific">Tumebacillus amylolyticus</name>
    <dbReference type="NCBI Taxonomy" id="2801339"/>
    <lineage>
        <taxon>Bacteria</taxon>
        <taxon>Bacillati</taxon>
        <taxon>Bacillota</taxon>
        <taxon>Bacilli</taxon>
        <taxon>Bacillales</taxon>
        <taxon>Alicyclobacillaceae</taxon>
        <taxon>Tumebacillus</taxon>
    </lineage>
</organism>
<keyword evidence="7" id="KW-0449">Lipoprotein</keyword>
<evidence type="ECO:0000256" key="3">
    <source>
        <dbReference type="ARBA" id="ARBA00022544"/>
    </source>
</evidence>
<dbReference type="InterPro" id="IPR008844">
    <property type="entry name" value="Spore_GerAC-like"/>
</dbReference>
<evidence type="ECO:0000256" key="6">
    <source>
        <dbReference type="ARBA" id="ARBA00023139"/>
    </source>
</evidence>
<evidence type="ECO:0000313" key="10">
    <source>
        <dbReference type="EMBL" id="MBL0389123.1"/>
    </source>
</evidence>
<reference evidence="10 11" key="1">
    <citation type="submission" date="2021-01" db="EMBL/GenBank/DDBJ databases">
        <title>Tumebacillus sp. strain ITR2 16S ribosomal RNA gene Genome sequencing and assembly.</title>
        <authorList>
            <person name="Kang M."/>
        </authorList>
    </citation>
    <scope>NUCLEOTIDE SEQUENCE [LARGE SCALE GENOMIC DNA]</scope>
    <source>
        <strain evidence="10 11">ITR2</strain>
    </source>
</reference>
<comment type="similarity">
    <text evidence="2">Belongs to the GerABKC lipoprotein family.</text>
</comment>
<dbReference type="PANTHER" id="PTHR35789:SF1">
    <property type="entry name" value="SPORE GERMINATION PROTEIN B3"/>
    <property type="match status" value="1"/>
</dbReference>
<accession>A0ABS1JFR1</accession>
<keyword evidence="3" id="KW-0309">Germination</keyword>
<feature type="domain" description="Spore germination GerAC-like C-terminal" evidence="8">
    <location>
        <begin position="198"/>
        <end position="373"/>
    </location>
</feature>